<proteinExistence type="predicted"/>
<name>A0A3P3QNL2_9GAMM</name>
<dbReference type="OrthoDB" id="109844at2"/>
<accession>A0A3P3QNL2</accession>
<feature type="domain" description="Tip attachment protein J" evidence="1">
    <location>
        <begin position="260"/>
        <end position="429"/>
    </location>
</feature>
<dbReference type="AlphaFoldDB" id="A0A3P3QNL2"/>
<dbReference type="EMBL" id="RRCF01000001">
    <property type="protein sequence ID" value="RRJ22595.1"/>
    <property type="molecule type" value="Genomic_DNA"/>
</dbReference>
<keyword evidence="4" id="KW-1185">Reference proteome</keyword>
<dbReference type="SUPFAM" id="SSF49265">
    <property type="entry name" value="Fibronectin type III"/>
    <property type="match status" value="1"/>
</dbReference>
<reference evidence="3 4" key="1">
    <citation type="submission" date="2018-11" db="EMBL/GenBank/DDBJ databases">
        <title>Draft genome analysis of Rheinheimera mesophila isolated from an industrial waste site.</title>
        <authorList>
            <person name="Yu Q."/>
            <person name="Qi Y."/>
            <person name="Zhang H."/>
            <person name="Lu Y."/>
            <person name="Pu J."/>
        </authorList>
    </citation>
    <scope>NUCLEOTIDE SEQUENCE [LARGE SCALE GENOMIC DNA]</scope>
    <source>
        <strain evidence="3 4">IITR13</strain>
    </source>
</reference>
<dbReference type="Pfam" id="PF24489">
    <property type="entry name" value="Ig_J_second"/>
    <property type="match status" value="1"/>
</dbReference>
<organism evidence="3 4">
    <name type="scientific">Rheinheimera mesophila</name>
    <dbReference type="NCBI Taxonomy" id="1547515"/>
    <lineage>
        <taxon>Bacteria</taxon>
        <taxon>Pseudomonadati</taxon>
        <taxon>Pseudomonadota</taxon>
        <taxon>Gammaproteobacteria</taxon>
        <taxon>Chromatiales</taxon>
        <taxon>Chromatiaceae</taxon>
        <taxon>Rheinheimera</taxon>
    </lineage>
</organism>
<evidence type="ECO:0000259" key="1">
    <source>
        <dbReference type="Pfam" id="PF13550"/>
    </source>
</evidence>
<dbReference type="RefSeq" id="WP_125060812.1">
    <property type="nucleotide sequence ID" value="NZ_RRCF01000001.1"/>
</dbReference>
<dbReference type="Pfam" id="PF13550">
    <property type="entry name" value="Phage-tail_3"/>
    <property type="match status" value="1"/>
</dbReference>
<protein>
    <submittedName>
        <fullName evidence="3">Uncharacterized protein</fullName>
    </submittedName>
</protein>
<dbReference type="InterPro" id="IPR032876">
    <property type="entry name" value="J_dom"/>
</dbReference>
<evidence type="ECO:0000313" key="3">
    <source>
        <dbReference type="EMBL" id="RRJ22595.1"/>
    </source>
</evidence>
<comment type="caution">
    <text evidence="3">The sequence shown here is derived from an EMBL/GenBank/DDBJ whole genome shotgun (WGS) entry which is preliminary data.</text>
</comment>
<feature type="domain" description="Tip attachment protein J second Ig-like" evidence="2">
    <location>
        <begin position="563"/>
        <end position="652"/>
    </location>
</feature>
<dbReference type="InterPro" id="IPR036116">
    <property type="entry name" value="FN3_sf"/>
</dbReference>
<sequence>MGFFSGIWKAVTKPFKKILSWLVPTPDMPAAQAVTVEKQGSDHPIPVVYGTRRIGGIKVHKYVTDADGGAKNEFLHLIIVFCEGPIEAISELYFDGVSEVDPRWNKQGGGKWFTVQRCNGAYDQAPLTTGIPNWTADHRLQGLAYIHLRLQMDESQSVWRGEPEVTARIAGRKIYDPRNGQTAYSENLPLQLLDYLTNTTYGKGLSLSRLLQQSFIESAHWADEQITSDVTINGVTSAVTHARITGNLVIDTGKSVFSNVKQMLSGMRGMMPIGSGQLRLVCEKEGDPVFFFGHGHSVRQNYALITGPIKSKAGRKNDRYNRVIIRFPNKLTNYERDEVHYPDANDPLFAEWLAEDNGVLLEQSFEFDTITNKAEAYQMAEIVAKRSRNRMEVSFTASPPAIVVEPGDIVGISDDTRGWDEKPFRVEQCKLREDGDVDFEFIEHQNAIYPWSGVAYSDRVGGTNLGDPTNIPAPTALNIVVDPTFNSGGRLLWSSESNAFIRRYVVKIEQSGNTIFERESFVRNIDLPRLAVGSYTIKVYAVGTLGTWSPPANISFNVTVPLAPTDIQFTVGNFEIEARPVLSGAGLGTEFEFAIDTTDVVRGRGISMVFAGLQYGTEYTIFARTVNYTGSSAWVSRIATTTANASNIVDLIGEDVGASIFDDVLAQVQAGLQEQIDAAVGEVPTVAEVQQIIDDALAIVEQAEGEDARVSIIEQINSIFDDGDRRAEIKQVSILLQTETITRASQVLQLQAGANAQLVRLDQVESQADGTAETLSIVQGKVDNATTGLSATFTLAQQAKTTADGATTALNSLSATVTNPTTGLSATNQLAQQAKTTADGATSSINSLTATVNNPTSGLSATNPLAQQAKTTADGATSAINSLTATVNNSTTGLSATNQLAQQAKTTADGAVSATTQLSAQVNNLDGELALASLSLQATIDELGNISGRAYLGVTTTVGGVSTVTGLVVDGATNTLEFRANTFRLSNSAGAVQLYWDSGRQKWVFVGDLVGNNFQTATSGYRAEMGNGAFPFWYGTGTKNLANALFAVDSLGNVTIRNVSIQGKLVTSEGTGTRIEVWNDGTYLIWAGSGAKTDVNALFFIKANGTGFIKSEFFAGKIIESKSGSGSSTSGAILTVFAGAHSSDGFPVEISANAYVSAKASGNLTNKSFIVRLVLKRNGTAIATFDTTLSGSYESLDAETYWSGNAGATFIDTLATAGTRNYSVEVSMVGTASPFTLFTRYASIKTFENKLPS</sequence>
<evidence type="ECO:0000259" key="2">
    <source>
        <dbReference type="Pfam" id="PF24489"/>
    </source>
</evidence>
<evidence type="ECO:0000313" key="4">
    <source>
        <dbReference type="Proteomes" id="UP000276260"/>
    </source>
</evidence>
<dbReference type="Proteomes" id="UP000276260">
    <property type="component" value="Unassembled WGS sequence"/>
</dbReference>
<dbReference type="InterPro" id="IPR057587">
    <property type="entry name" value="GpJ_Ig_second"/>
</dbReference>
<gene>
    <name evidence="3" type="ORF">EIK76_00470</name>
</gene>